<keyword evidence="1 3" id="KW-0547">Nucleotide-binding</keyword>
<dbReference type="VEuPathDB" id="TrichDB:TVAG_350290"/>
<keyword evidence="7" id="KW-1185">Reference proteome</keyword>
<evidence type="ECO:0000313" key="6">
    <source>
        <dbReference type="EMBL" id="EAY00532.1"/>
    </source>
</evidence>
<dbReference type="EMBL" id="DS113598">
    <property type="protein sequence ID" value="EAY00532.1"/>
    <property type="molecule type" value="Genomic_DNA"/>
</dbReference>
<evidence type="ECO:0000256" key="1">
    <source>
        <dbReference type="ARBA" id="ARBA00022741"/>
    </source>
</evidence>
<evidence type="ECO:0000259" key="5">
    <source>
        <dbReference type="PROSITE" id="PS50011"/>
    </source>
</evidence>
<dbReference type="Pfam" id="PF00069">
    <property type="entry name" value="Pkinase"/>
    <property type="match status" value="1"/>
</dbReference>
<dbReference type="STRING" id="5722.A2F3K9"/>
<proteinExistence type="inferred from homology"/>
<dbReference type="GO" id="GO:0004674">
    <property type="term" value="F:protein serine/threonine kinase activity"/>
    <property type="evidence" value="ECO:0000318"/>
    <property type="project" value="GO_Central"/>
</dbReference>
<keyword evidence="6" id="KW-0418">Kinase</keyword>
<comment type="similarity">
    <text evidence="4">Belongs to the protein kinase superfamily.</text>
</comment>
<reference evidence="6" key="2">
    <citation type="journal article" date="2007" name="Science">
        <title>Draft genome sequence of the sexually transmitted pathogen Trichomonas vaginalis.</title>
        <authorList>
            <person name="Carlton J.M."/>
            <person name="Hirt R.P."/>
            <person name="Silva J.C."/>
            <person name="Delcher A.L."/>
            <person name="Schatz M."/>
            <person name="Zhao Q."/>
            <person name="Wortman J.R."/>
            <person name="Bidwell S.L."/>
            <person name="Alsmark U.C.M."/>
            <person name="Besteiro S."/>
            <person name="Sicheritz-Ponten T."/>
            <person name="Noel C.J."/>
            <person name="Dacks J.B."/>
            <person name="Foster P.G."/>
            <person name="Simillion C."/>
            <person name="Van de Peer Y."/>
            <person name="Miranda-Saavedra D."/>
            <person name="Barton G.J."/>
            <person name="Westrop G.D."/>
            <person name="Mueller S."/>
            <person name="Dessi D."/>
            <person name="Fiori P.L."/>
            <person name="Ren Q."/>
            <person name="Paulsen I."/>
            <person name="Zhang H."/>
            <person name="Bastida-Corcuera F.D."/>
            <person name="Simoes-Barbosa A."/>
            <person name="Brown M.T."/>
            <person name="Hayes R.D."/>
            <person name="Mukherjee M."/>
            <person name="Okumura C.Y."/>
            <person name="Schneider R."/>
            <person name="Smith A.J."/>
            <person name="Vanacova S."/>
            <person name="Villalvazo M."/>
            <person name="Haas B.J."/>
            <person name="Pertea M."/>
            <person name="Feldblyum T.V."/>
            <person name="Utterback T.R."/>
            <person name="Shu C.L."/>
            <person name="Osoegawa K."/>
            <person name="de Jong P.J."/>
            <person name="Hrdy I."/>
            <person name="Horvathova L."/>
            <person name="Zubacova Z."/>
            <person name="Dolezal P."/>
            <person name="Malik S.B."/>
            <person name="Logsdon J.M. Jr."/>
            <person name="Henze K."/>
            <person name="Gupta A."/>
            <person name="Wang C.C."/>
            <person name="Dunne R.L."/>
            <person name="Upcroft J.A."/>
            <person name="Upcroft P."/>
            <person name="White O."/>
            <person name="Salzberg S.L."/>
            <person name="Tang P."/>
            <person name="Chiu C.-H."/>
            <person name="Lee Y.-S."/>
            <person name="Embley T.M."/>
            <person name="Coombs G.H."/>
            <person name="Mottram J.C."/>
            <person name="Tachezy J."/>
            <person name="Fraser-Liggett C.M."/>
            <person name="Johnson P.J."/>
        </authorList>
    </citation>
    <scope>NUCLEOTIDE SEQUENCE [LARGE SCALE GENOMIC DNA]</scope>
    <source>
        <strain evidence="6">G3</strain>
    </source>
</reference>
<dbReference type="FunFam" id="1.10.510.10:FF:000578">
    <property type="entry name" value="CAMK family protein kinase"/>
    <property type="match status" value="1"/>
</dbReference>
<dbReference type="GO" id="GO:0005524">
    <property type="term" value="F:ATP binding"/>
    <property type="evidence" value="ECO:0007669"/>
    <property type="project" value="UniProtKB-UniRule"/>
</dbReference>
<dbReference type="GO" id="GO:0010506">
    <property type="term" value="P:regulation of autophagy"/>
    <property type="evidence" value="ECO:0007669"/>
    <property type="project" value="InterPro"/>
</dbReference>
<dbReference type="InParanoid" id="A2F3K9"/>
<dbReference type="RefSeq" id="XP_001313461.1">
    <property type="nucleotide sequence ID" value="XM_001313460.1"/>
</dbReference>
<evidence type="ECO:0000256" key="2">
    <source>
        <dbReference type="ARBA" id="ARBA00022840"/>
    </source>
</evidence>
<gene>
    <name evidence="6" type="ORF">TVAG_350290</name>
</gene>
<dbReference type="Gene3D" id="1.10.510.10">
    <property type="entry name" value="Transferase(Phosphotransferase) domain 1"/>
    <property type="match status" value="1"/>
</dbReference>
<dbReference type="FunFam" id="3.30.200.20:FF:000042">
    <property type="entry name" value="Aurora kinase A"/>
    <property type="match status" value="1"/>
</dbReference>
<dbReference type="PROSITE" id="PS00108">
    <property type="entry name" value="PROTEIN_KINASE_ST"/>
    <property type="match status" value="1"/>
</dbReference>
<keyword evidence="6" id="KW-0808">Transferase</keyword>
<feature type="binding site" evidence="3">
    <location>
        <position position="58"/>
    </location>
    <ligand>
        <name>ATP</name>
        <dbReference type="ChEBI" id="CHEBI:30616"/>
    </ligand>
</feature>
<dbReference type="SUPFAM" id="SSF56112">
    <property type="entry name" value="Protein kinase-like (PK-like)"/>
    <property type="match status" value="1"/>
</dbReference>
<dbReference type="InterPro" id="IPR000719">
    <property type="entry name" value="Prot_kinase_dom"/>
</dbReference>
<dbReference type="PANTHER" id="PTHR24348:SF70">
    <property type="entry name" value="PROTEIN KINASE DOMAIN CONTAINING PROTEIN"/>
    <property type="match status" value="1"/>
</dbReference>
<reference evidence="6" key="1">
    <citation type="submission" date="2006-10" db="EMBL/GenBank/DDBJ databases">
        <authorList>
            <person name="Amadeo P."/>
            <person name="Zhao Q."/>
            <person name="Wortman J."/>
            <person name="Fraser-Liggett C."/>
            <person name="Carlton J."/>
        </authorList>
    </citation>
    <scope>NUCLEOTIDE SEQUENCE</scope>
    <source>
        <strain evidence="6">G3</strain>
    </source>
</reference>
<evidence type="ECO:0000313" key="7">
    <source>
        <dbReference type="Proteomes" id="UP000001542"/>
    </source>
</evidence>
<dbReference type="OrthoDB" id="541276at2759"/>
<protein>
    <submittedName>
        <fullName evidence="6">STE family protein kinase</fullName>
    </submittedName>
</protein>
<dbReference type="SMR" id="A2F3K9"/>
<dbReference type="VEuPathDB" id="TrichDB:TVAGG3_0194050"/>
<keyword evidence="2 3" id="KW-0067">ATP-binding</keyword>
<accession>A2F3K9</accession>
<dbReference type="eggNOG" id="KOG0586">
    <property type="taxonomic scope" value="Eukaryota"/>
</dbReference>
<dbReference type="InterPro" id="IPR017441">
    <property type="entry name" value="Protein_kinase_ATP_BS"/>
</dbReference>
<dbReference type="InterPro" id="IPR011009">
    <property type="entry name" value="Kinase-like_dom_sf"/>
</dbReference>
<dbReference type="SMART" id="SM00220">
    <property type="entry name" value="S_TKc"/>
    <property type="match status" value="1"/>
</dbReference>
<dbReference type="InterPro" id="IPR045269">
    <property type="entry name" value="Atg1-like"/>
</dbReference>
<dbReference type="InterPro" id="IPR008271">
    <property type="entry name" value="Ser/Thr_kinase_AS"/>
</dbReference>
<dbReference type="PROSITE" id="PS00107">
    <property type="entry name" value="PROTEIN_KINASE_ATP"/>
    <property type="match status" value="1"/>
</dbReference>
<dbReference type="AlphaFoldDB" id="A2F3K9"/>
<evidence type="ECO:0000256" key="4">
    <source>
        <dbReference type="RuleBase" id="RU000304"/>
    </source>
</evidence>
<evidence type="ECO:0000256" key="3">
    <source>
        <dbReference type="PROSITE-ProRule" id="PRU10141"/>
    </source>
</evidence>
<dbReference type="PROSITE" id="PS50011">
    <property type="entry name" value="PROTEIN_KINASE_DOM"/>
    <property type="match status" value="1"/>
</dbReference>
<keyword evidence="4" id="KW-0723">Serine/threonine-protein kinase</keyword>
<organism evidence="6 7">
    <name type="scientific">Trichomonas vaginalis (strain ATCC PRA-98 / G3)</name>
    <dbReference type="NCBI Taxonomy" id="412133"/>
    <lineage>
        <taxon>Eukaryota</taxon>
        <taxon>Metamonada</taxon>
        <taxon>Parabasalia</taxon>
        <taxon>Trichomonadida</taxon>
        <taxon>Trichomonadidae</taxon>
        <taxon>Trichomonas</taxon>
    </lineage>
</organism>
<dbReference type="Proteomes" id="UP000001542">
    <property type="component" value="Unassembled WGS sequence"/>
</dbReference>
<name>A2F3K9_TRIV3</name>
<dbReference type="KEGG" id="tva:4758354"/>
<feature type="domain" description="Protein kinase" evidence="5">
    <location>
        <begin position="20"/>
        <end position="276"/>
    </location>
</feature>
<dbReference type="GO" id="GO:0051726">
    <property type="term" value="P:regulation of cell cycle"/>
    <property type="evidence" value="ECO:0000318"/>
    <property type="project" value="GO_Central"/>
</dbReference>
<dbReference type="PANTHER" id="PTHR24348">
    <property type="entry name" value="SERINE/THREONINE-PROTEIN KINASE UNC-51-RELATED"/>
    <property type="match status" value="1"/>
</dbReference>
<sequence length="335" mass="38668">MLNCISSVPNIRIPDEIGKYKIIRKIGKGGFAVVVLALDKKTKQKYAIKIISREAIVKCGMLQYLESELRLCSRLDHPNIVKVYDVFYEEDIILIVMEYLENCNLEYFIINKIRFKLDEQLNIAYEILQALNYLHSRGIAHRDIKPGNILFDSEFHPKLIDFGMSRENSNCLETMCGTTYFMPPEVITAHNYDGTKGDIWSFGITMHLLAYFTYPFDSQSESQYIRDIQKGKIQPNVASDDLFGTMVKYCLSVNPKERYSSQELLDFIDERKKAFLQVRKSEGTAKKIISSSLPKLHVNLNKFTAGSVDDRKIFKLIEKRIKLNARRKSDDSSRA</sequence>